<evidence type="ECO:0000313" key="2">
    <source>
        <dbReference type="EMBL" id="CAG8790836.1"/>
    </source>
</evidence>
<dbReference type="Proteomes" id="UP000789342">
    <property type="component" value="Unassembled WGS sequence"/>
</dbReference>
<accession>A0A9N9P664</accession>
<keyword evidence="3" id="KW-1185">Reference proteome</keyword>
<sequence>YIEVAGNIAMLTHCPTSNPVQPCEKRRREIQRRNKKSRVVK</sequence>
<proteinExistence type="predicted"/>
<evidence type="ECO:0000256" key="1">
    <source>
        <dbReference type="SAM" id="MobiDB-lite"/>
    </source>
</evidence>
<organism evidence="2 3">
    <name type="scientific">Acaulospora morrowiae</name>
    <dbReference type="NCBI Taxonomy" id="94023"/>
    <lineage>
        <taxon>Eukaryota</taxon>
        <taxon>Fungi</taxon>
        <taxon>Fungi incertae sedis</taxon>
        <taxon>Mucoromycota</taxon>
        <taxon>Glomeromycotina</taxon>
        <taxon>Glomeromycetes</taxon>
        <taxon>Diversisporales</taxon>
        <taxon>Acaulosporaceae</taxon>
        <taxon>Acaulospora</taxon>
    </lineage>
</organism>
<dbReference type="AlphaFoldDB" id="A0A9N9P664"/>
<name>A0A9N9P664_9GLOM</name>
<reference evidence="2" key="1">
    <citation type="submission" date="2021-06" db="EMBL/GenBank/DDBJ databases">
        <authorList>
            <person name="Kallberg Y."/>
            <person name="Tangrot J."/>
            <person name="Rosling A."/>
        </authorList>
    </citation>
    <scope>NUCLEOTIDE SEQUENCE</scope>
    <source>
        <strain evidence="2">CL551</strain>
    </source>
</reference>
<feature type="non-terminal residue" evidence="2">
    <location>
        <position position="41"/>
    </location>
</feature>
<evidence type="ECO:0000313" key="3">
    <source>
        <dbReference type="Proteomes" id="UP000789342"/>
    </source>
</evidence>
<protein>
    <submittedName>
        <fullName evidence="2">18649_t:CDS:1</fullName>
    </submittedName>
</protein>
<feature type="region of interest" description="Disordered" evidence="1">
    <location>
        <begin position="17"/>
        <end position="41"/>
    </location>
</feature>
<comment type="caution">
    <text evidence="2">The sequence shown here is derived from an EMBL/GenBank/DDBJ whole genome shotgun (WGS) entry which is preliminary data.</text>
</comment>
<feature type="compositionally biased region" description="Basic residues" evidence="1">
    <location>
        <begin position="28"/>
        <end position="41"/>
    </location>
</feature>
<dbReference type="EMBL" id="CAJVPV010061314">
    <property type="protein sequence ID" value="CAG8790836.1"/>
    <property type="molecule type" value="Genomic_DNA"/>
</dbReference>
<feature type="non-terminal residue" evidence="2">
    <location>
        <position position="1"/>
    </location>
</feature>
<gene>
    <name evidence="2" type="ORF">AMORRO_LOCUS18129</name>
</gene>